<organism evidence="2 3">
    <name type="scientific">Nocardioides mesophilus</name>
    <dbReference type="NCBI Taxonomy" id="433659"/>
    <lineage>
        <taxon>Bacteria</taxon>
        <taxon>Bacillati</taxon>
        <taxon>Actinomycetota</taxon>
        <taxon>Actinomycetes</taxon>
        <taxon>Propionibacteriales</taxon>
        <taxon>Nocardioidaceae</taxon>
        <taxon>Nocardioides</taxon>
    </lineage>
</organism>
<dbReference type="Pfam" id="PF03729">
    <property type="entry name" value="DUF308"/>
    <property type="match status" value="1"/>
</dbReference>
<reference evidence="2 3" key="1">
    <citation type="submission" date="2020-08" db="EMBL/GenBank/DDBJ databases">
        <title>Genome sequence of Nocardioides mesophilus KACC 16243T.</title>
        <authorList>
            <person name="Hyun D.-W."/>
            <person name="Bae J.-W."/>
        </authorList>
    </citation>
    <scope>NUCLEOTIDE SEQUENCE [LARGE SCALE GENOMIC DNA]</scope>
    <source>
        <strain evidence="2 3">KACC 16243</strain>
    </source>
</reference>
<dbReference type="EMBL" id="CP060713">
    <property type="protein sequence ID" value="QNN52947.1"/>
    <property type="molecule type" value="Genomic_DNA"/>
</dbReference>
<dbReference type="InterPro" id="IPR052712">
    <property type="entry name" value="Acid_resist_chaperone_HdeD"/>
</dbReference>
<dbReference type="AlphaFoldDB" id="A0A7G9RBH2"/>
<name>A0A7G9RBH2_9ACTN</name>
<dbReference type="Proteomes" id="UP000515947">
    <property type="component" value="Chromosome"/>
</dbReference>
<protein>
    <submittedName>
        <fullName evidence="2">DUF308 domain-containing protein</fullName>
    </submittedName>
</protein>
<keyword evidence="3" id="KW-1185">Reference proteome</keyword>
<evidence type="ECO:0000256" key="1">
    <source>
        <dbReference type="SAM" id="Phobius"/>
    </source>
</evidence>
<dbReference type="GO" id="GO:0005886">
    <property type="term" value="C:plasma membrane"/>
    <property type="evidence" value="ECO:0007669"/>
    <property type="project" value="TreeGrafter"/>
</dbReference>
<gene>
    <name evidence="2" type="ORF">H9L09_00015</name>
</gene>
<keyword evidence="1" id="KW-1133">Transmembrane helix</keyword>
<dbReference type="PANTHER" id="PTHR34989">
    <property type="entry name" value="PROTEIN HDED"/>
    <property type="match status" value="1"/>
</dbReference>
<proteinExistence type="predicted"/>
<keyword evidence="1" id="KW-0812">Transmembrane</keyword>
<feature type="transmembrane region" description="Helical" evidence="1">
    <location>
        <begin position="40"/>
        <end position="60"/>
    </location>
</feature>
<feature type="transmembrane region" description="Helical" evidence="1">
    <location>
        <begin position="124"/>
        <end position="143"/>
    </location>
</feature>
<sequence length="187" mass="19445">MSMSQFQLRRTGWDIVLGVLLVIGGLVILGDAAFATTVSVLFLGWVLLLVGIVGLVAALFRIGKGGFWSAALSGGLLTVLGLFFLRNTDAGAVTLTLIAGTLFLTSGIVRLVVSAQEPENRAPLLLGGVVSTALGLIVLLNLFDASLVLLGVLLGIQVLVDGIMLMLVGRWHATPVLSTSSHHAPAH</sequence>
<feature type="transmembrane region" description="Helical" evidence="1">
    <location>
        <begin position="67"/>
        <end position="85"/>
    </location>
</feature>
<accession>A0A7G9RBH2</accession>
<feature type="transmembrane region" description="Helical" evidence="1">
    <location>
        <begin position="149"/>
        <end position="168"/>
    </location>
</feature>
<keyword evidence="1" id="KW-0472">Membrane</keyword>
<evidence type="ECO:0000313" key="2">
    <source>
        <dbReference type="EMBL" id="QNN52947.1"/>
    </source>
</evidence>
<dbReference type="KEGG" id="nmes:H9L09_00015"/>
<feature type="transmembrane region" description="Helical" evidence="1">
    <location>
        <begin position="91"/>
        <end position="112"/>
    </location>
</feature>
<dbReference type="RefSeq" id="WP_187578789.1">
    <property type="nucleotide sequence ID" value="NZ_CP060713.1"/>
</dbReference>
<dbReference type="InterPro" id="IPR005325">
    <property type="entry name" value="DUF308_memb"/>
</dbReference>
<feature type="transmembrane region" description="Helical" evidence="1">
    <location>
        <begin position="12"/>
        <end position="34"/>
    </location>
</feature>
<evidence type="ECO:0000313" key="3">
    <source>
        <dbReference type="Proteomes" id="UP000515947"/>
    </source>
</evidence>
<dbReference type="PANTHER" id="PTHR34989:SF1">
    <property type="entry name" value="PROTEIN HDED"/>
    <property type="match status" value="1"/>
</dbReference>